<protein>
    <recommendedName>
        <fullName evidence="3">Copper transport outer membrane protein MctB</fullName>
    </recommendedName>
</protein>
<dbReference type="GO" id="GO:0055070">
    <property type="term" value="P:copper ion homeostasis"/>
    <property type="evidence" value="ECO:0007669"/>
    <property type="project" value="InterPro"/>
</dbReference>
<dbReference type="AlphaFoldDB" id="A0A7W3N2D7"/>
<dbReference type="InterPro" id="IPR021522">
    <property type="entry name" value="MctB"/>
</dbReference>
<evidence type="ECO:0008006" key="3">
    <source>
        <dbReference type="Google" id="ProtNLM"/>
    </source>
</evidence>
<gene>
    <name evidence="1" type="ORF">HNR21_005111</name>
</gene>
<dbReference type="Proteomes" id="UP000539313">
    <property type="component" value="Unassembled WGS sequence"/>
</dbReference>
<dbReference type="EMBL" id="JACJII010000001">
    <property type="protein sequence ID" value="MBA9006229.1"/>
    <property type="molecule type" value="Genomic_DNA"/>
</dbReference>
<name>A0A7W3N2D7_9ACTN</name>
<comment type="caution">
    <text evidence="1">The sequence shown here is derived from an EMBL/GenBank/DDBJ whole genome shotgun (WGS) entry which is preliminary data.</text>
</comment>
<accession>A0A7W3N2D7</accession>
<reference evidence="1 2" key="1">
    <citation type="submission" date="2020-08" db="EMBL/GenBank/DDBJ databases">
        <title>Sequencing the genomes of 1000 actinobacteria strains.</title>
        <authorList>
            <person name="Klenk H.-P."/>
        </authorList>
    </citation>
    <scope>NUCLEOTIDE SEQUENCE [LARGE SCALE GENOMIC DNA]</scope>
    <source>
        <strain evidence="1 2">DSM 45823</strain>
    </source>
</reference>
<sequence length="320" mass="32907">MIDFRYHLVSIVAIFLSLAVGLVLGATALSDPLLGTLKKEAEATGKRNEELRNRQRELLTQVEGEEQFAATVGPHVLAGRLKNQSVVLVETPGAGSDSLNKIAELLGEKSAGATVTGRVTVQKKFLDDDQAATLDQLAEQLKPADMTFPEGAGPYDKAAQVLAAALLTDDPAKALRDDASGKATLEAFKSAGFVTVSGRPTQHATLAVMVAPSSPYQQDGADTDNQALLSLTRALDAAGRGGVLAGPTTAVADGGLIAALRESDTGERVSSVDTIDQSSGQVVTVLALAEQLAGKAGHYGTGEGARAYLPTPGPLPGGNG</sequence>
<dbReference type="GO" id="GO:0016020">
    <property type="term" value="C:membrane"/>
    <property type="evidence" value="ECO:0007669"/>
    <property type="project" value="InterPro"/>
</dbReference>
<proteinExistence type="predicted"/>
<dbReference type="Pfam" id="PF11382">
    <property type="entry name" value="MctB"/>
    <property type="match status" value="1"/>
</dbReference>
<evidence type="ECO:0000313" key="1">
    <source>
        <dbReference type="EMBL" id="MBA9006229.1"/>
    </source>
</evidence>
<keyword evidence="2" id="KW-1185">Reference proteome</keyword>
<dbReference type="RefSeq" id="WP_119730746.1">
    <property type="nucleotide sequence ID" value="NZ_JACJII010000001.1"/>
</dbReference>
<organism evidence="1 2">
    <name type="scientific">Thermomonospora cellulosilytica</name>
    <dbReference type="NCBI Taxonomy" id="1411118"/>
    <lineage>
        <taxon>Bacteria</taxon>
        <taxon>Bacillati</taxon>
        <taxon>Actinomycetota</taxon>
        <taxon>Actinomycetes</taxon>
        <taxon>Streptosporangiales</taxon>
        <taxon>Thermomonosporaceae</taxon>
        <taxon>Thermomonospora</taxon>
    </lineage>
</organism>
<evidence type="ECO:0000313" key="2">
    <source>
        <dbReference type="Proteomes" id="UP000539313"/>
    </source>
</evidence>